<proteinExistence type="predicted"/>
<evidence type="ECO:0000313" key="1">
    <source>
        <dbReference type="EMBL" id="VEL29222.1"/>
    </source>
</evidence>
<accession>A0A3S5AZG1</accession>
<dbReference type="EMBL" id="CAAALY010101282">
    <property type="protein sequence ID" value="VEL29222.1"/>
    <property type="molecule type" value="Genomic_DNA"/>
</dbReference>
<sequence length="66" mass="7879">MLGMCYWSYGSLIISLSGVDYSYFREHFHDLFGLLIGTQSECANRLVFYHAPRRNYLRRLAWIQEL</sequence>
<comment type="caution">
    <text evidence="1">The sequence shown here is derived from an EMBL/GenBank/DDBJ whole genome shotgun (WGS) entry which is preliminary data.</text>
</comment>
<organism evidence="1 2">
    <name type="scientific">Protopolystoma xenopodis</name>
    <dbReference type="NCBI Taxonomy" id="117903"/>
    <lineage>
        <taxon>Eukaryota</taxon>
        <taxon>Metazoa</taxon>
        <taxon>Spiralia</taxon>
        <taxon>Lophotrochozoa</taxon>
        <taxon>Platyhelminthes</taxon>
        <taxon>Monogenea</taxon>
        <taxon>Polyopisthocotylea</taxon>
        <taxon>Polystomatidea</taxon>
        <taxon>Polystomatidae</taxon>
        <taxon>Protopolystoma</taxon>
    </lineage>
</organism>
<dbReference type="Proteomes" id="UP000784294">
    <property type="component" value="Unassembled WGS sequence"/>
</dbReference>
<gene>
    <name evidence="1" type="ORF">PXEA_LOCUS22662</name>
</gene>
<dbReference type="AlphaFoldDB" id="A0A3S5AZG1"/>
<name>A0A3S5AZG1_9PLAT</name>
<keyword evidence="2" id="KW-1185">Reference proteome</keyword>
<reference evidence="1" key="1">
    <citation type="submission" date="2018-11" db="EMBL/GenBank/DDBJ databases">
        <authorList>
            <consortium name="Pathogen Informatics"/>
        </authorList>
    </citation>
    <scope>NUCLEOTIDE SEQUENCE</scope>
</reference>
<protein>
    <submittedName>
        <fullName evidence="1">Uncharacterized protein</fullName>
    </submittedName>
</protein>
<evidence type="ECO:0000313" key="2">
    <source>
        <dbReference type="Proteomes" id="UP000784294"/>
    </source>
</evidence>